<dbReference type="AlphaFoldDB" id="A0A081NKL1"/>
<dbReference type="GO" id="GO:0004748">
    <property type="term" value="F:ribonucleoside-diphosphate reductase activity, thioredoxin disulfide as acceptor"/>
    <property type="evidence" value="ECO:0007669"/>
    <property type="project" value="UniProtKB-EC"/>
</dbReference>
<keyword evidence="4 10" id="KW-0547">Nucleotide-binding</keyword>
<evidence type="ECO:0000256" key="1">
    <source>
        <dbReference type="ARBA" id="ARBA00010406"/>
    </source>
</evidence>
<dbReference type="UniPathway" id="UPA00326"/>
<evidence type="ECO:0000256" key="7">
    <source>
        <dbReference type="ARBA" id="ARBA00023116"/>
    </source>
</evidence>
<dbReference type="eggNOG" id="COG0209">
    <property type="taxonomic scope" value="Bacteria"/>
</dbReference>
<dbReference type="InterPro" id="IPR013346">
    <property type="entry name" value="NrdE_NrdA_C"/>
</dbReference>
<dbReference type="InterPro" id="IPR005144">
    <property type="entry name" value="ATP-cone_dom"/>
</dbReference>
<dbReference type="PRINTS" id="PR01183">
    <property type="entry name" value="RIBORDTASEM1"/>
</dbReference>
<dbReference type="SUPFAM" id="SSF48168">
    <property type="entry name" value="R1 subunit of ribonucleotide reductase, N-terminal domain"/>
    <property type="match status" value="1"/>
</dbReference>
<name>A0A081NKL1_9GAMM</name>
<dbReference type="PANTHER" id="PTHR11573:SF6">
    <property type="entry name" value="RIBONUCLEOSIDE-DIPHOSPHATE REDUCTASE LARGE SUBUNIT"/>
    <property type="match status" value="1"/>
</dbReference>
<dbReference type="Proteomes" id="UP000028073">
    <property type="component" value="Unassembled WGS sequence"/>
</dbReference>
<dbReference type="EC" id="1.17.4.1" evidence="2 11"/>
<comment type="caution">
    <text evidence="13">The sequence shown here is derived from an EMBL/GenBank/DDBJ whole genome shotgun (WGS) entry which is preliminary data.</text>
</comment>
<evidence type="ECO:0000256" key="2">
    <source>
        <dbReference type="ARBA" id="ARBA00012274"/>
    </source>
</evidence>
<comment type="similarity">
    <text evidence="1 11">Belongs to the ribonucleoside diphosphate reductase large chain family.</text>
</comment>
<dbReference type="PROSITE" id="PS00089">
    <property type="entry name" value="RIBORED_LARGE"/>
    <property type="match status" value="1"/>
</dbReference>
<comment type="function">
    <text evidence="11">Provides the precursors necessary for DNA synthesis. Catalyzes the biosynthesis of deoxyribonucleotides from the corresponding ribonucleotides.</text>
</comment>
<dbReference type="Gene3D" id="3.20.70.20">
    <property type="match status" value="1"/>
</dbReference>
<evidence type="ECO:0000256" key="8">
    <source>
        <dbReference type="ARBA" id="ARBA00023157"/>
    </source>
</evidence>
<evidence type="ECO:0000256" key="11">
    <source>
        <dbReference type="RuleBase" id="RU003410"/>
    </source>
</evidence>
<dbReference type="FunFam" id="1.10.1650.20:FF:000001">
    <property type="entry name" value="Ribonucleoside-diphosphate reductase"/>
    <property type="match status" value="1"/>
</dbReference>
<proteinExistence type="inferred from homology"/>
<dbReference type="InterPro" id="IPR008926">
    <property type="entry name" value="RNR_R1-su_N"/>
</dbReference>
<evidence type="ECO:0000313" key="14">
    <source>
        <dbReference type="Proteomes" id="UP000028073"/>
    </source>
</evidence>
<dbReference type="NCBIfam" id="TIGR02506">
    <property type="entry name" value="NrdE_NrdA"/>
    <property type="match status" value="1"/>
</dbReference>
<keyword evidence="8" id="KW-1015">Disulfide bond</keyword>
<dbReference type="InterPro" id="IPR000788">
    <property type="entry name" value="RNR_lg_C"/>
</dbReference>
<reference evidence="13 14" key="1">
    <citation type="submission" date="2014-06" db="EMBL/GenBank/DDBJ databases">
        <title>Whole Genome Sequences of Three Symbiotic Endozoicomonas Bacteria.</title>
        <authorList>
            <person name="Neave M.J."/>
            <person name="Apprill A."/>
            <person name="Voolstra C.R."/>
        </authorList>
    </citation>
    <scope>NUCLEOTIDE SEQUENCE [LARGE SCALE GENOMIC DNA]</scope>
    <source>
        <strain evidence="13 14">DSM 25634</strain>
    </source>
</reference>
<evidence type="ECO:0000256" key="3">
    <source>
        <dbReference type="ARBA" id="ARBA00022533"/>
    </source>
</evidence>
<dbReference type="GO" id="GO:0005971">
    <property type="term" value="C:ribonucleoside-diphosphate reductase complex"/>
    <property type="evidence" value="ECO:0007669"/>
    <property type="project" value="TreeGrafter"/>
</dbReference>
<dbReference type="PANTHER" id="PTHR11573">
    <property type="entry name" value="RIBONUCLEOSIDE-DIPHOSPHATE REDUCTASE LARGE CHAIN"/>
    <property type="match status" value="1"/>
</dbReference>
<evidence type="ECO:0000259" key="12">
    <source>
        <dbReference type="PROSITE" id="PS51161"/>
    </source>
</evidence>
<dbReference type="EMBL" id="JOKH01000001">
    <property type="protein sequence ID" value="KEQ18984.1"/>
    <property type="molecule type" value="Genomic_DNA"/>
</dbReference>
<sequence>MNKDILVTKRDGDKEQLDLEKIHKVITWAAEGLNNVSVSEVELKSHIQFYDGIQTTDIHETLIKSAADLISEQAPDYQYLAARLAIFHLRKKAYGQFEPPRLYDHVVKLAEMKKYDAHLLHDYSQAEFDTMNGFIDHHRDMDFSYAAVKQLEGKYLVQNRVTGEYYESPQMLYMLIGACLFASYPKETRLDYIERFYNAVSTFKLSLPTPIMAGVRTPTRQFSSCVLIECGDSLDSINATSSAIVKYVSQRAGIGINAGSIRAIGSPIRDGEAFHTGCIPFYKHFQTAVKSCSQGGVRGGAATLFYPIWHYEVENLLVLKNNRGVEENRVRHLDYGVQFNRLMYQRLITGGNISLFSPIDVPGLYDAFFEDQEKFEALYTQYEQDPNIRKKTLKAVELFSLFASERASTGRIYLQNVDHCNTHSPFDPSVAPVRQSNLCLEIALPTKPLKHVLDEEGEIALCTLAAFNLGKLENLDELEEMSNLLVRALDSLLDYQDYPLPAAYNATMARRPLGIGVINFANYLAKHGVRYSDGSANGLTHKTFEAIQYNLLKASNQLAKEKGTCTKFHETTYSQGILPVDTYKKDLDGVCSEELHLDWEALRSEIKEHGLRNSTLTALMPSETSSQISNATNGIEPPRGFVSVKASKDGILKQVVPDFEELRNNYELLWDITSNDGYLQLVAIMQKFVDQTISANTNYDPARFEGGKVPMKLLLKDLLTAYKLGVKTLYYHNTRDGASDAQEEADDGCAGGACKI</sequence>
<evidence type="ECO:0000256" key="4">
    <source>
        <dbReference type="ARBA" id="ARBA00022741"/>
    </source>
</evidence>
<dbReference type="SUPFAM" id="SSF51998">
    <property type="entry name" value="PFL-like glycyl radical enzymes"/>
    <property type="match status" value="1"/>
</dbReference>
<evidence type="ECO:0000313" key="13">
    <source>
        <dbReference type="EMBL" id="KEQ18984.1"/>
    </source>
</evidence>
<comment type="catalytic activity">
    <reaction evidence="9 11">
        <text>a 2'-deoxyribonucleoside 5'-diphosphate + [thioredoxin]-disulfide + H2O = a ribonucleoside 5'-diphosphate + [thioredoxin]-dithiol</text>
        <dbReference type="Rhea" id="RHEA:23252"/>
        <dbReference type="Rhea" id="RHEA-COMP:10698"/>
        <dbReference type="Rhea" id="RHEA-COMP:10700"/>
        <dbReference type="ChEBI" id="CHEBI:15377"/>
        <dbReference type="ChEBI" id="CHEBI:29950"/>
        <dbReference type="ChEBI" id="CHEBI:50058"/>
        <dbReference type="ChEBI" id="CHEBI:57930"/>
        <dbReference type="ChEBI" id="CHEBI:73316"/>
        <dbReference type="EC" id="1.17.4.1"/>
    </reaction>
</comment>
<dbReference type="InterPro" id="IPR039718">
    <property type="entry name" value="Rrm1"/>
</dbReference>
<protein>
    <recommendedName>
        <fullName evidence="2 11">Ribonucleoside-diphosphate reductase</fullName>
        <ecNumber evidence="2 11">1.17.4.1</ecNumber>
    </recommendedName>
</protein>
<feature type="domain" description="ATP-cone" evidence="12">
    <location>
        <begin position="5"/>
        <end position="95"/>
    </location>
</feature>
<evidence type="ECO:0000256" key="9">
    <source>
        <dbReference type="ARBA" id="ARBA00047754"/>
    </source>
</evidence>
<dbReference type="NCBIfam" id="NF006578">
    <property type="entry name" value="PRK09103.1"/>
    <property type="match status" value="1"/>
</dbReference>
<dbReference type="Gene3D" id="1.10.1650.20">
    <property type="match status" value="1"/>
</dbReference>
<evidence type="ECO:0000256" key="5">
    <source>
        <dbReference type="ARBA" id="ARBA00022840"/>
    </source>
</evidence>
<keyword evidence="7 11" id="KW-0215">Deoxyribonucleotide synthesis</keyword>
<evidence type="ECO:0000256" key="6">
    <source>
        <dbReference type="ARBA" id="ARBA00023002"/>
    </source>
</evidence>
<gene>
    <name evidence="13" type="ORF">GZ78_02775</name>
</gene>
<keyword evidence="3" id="KW-0021">Allosteric enzyme</keyword>
<evidence type="ECO:0000256" key="10">
    <source>
        <dbReference type="PROSITE-ProRule" id="PRU00492"/>
    </source>
</evidence>
<keyword evidence="14" id="KW-1185">Reference proteome</keyword>
<dbReference type="RefSeq" id="WP_034832535.1">
    <property type="nucleotide sequence ID" value="NZ_JOKH01000001.1"/>
</dbReference>
<dbReference type="Pfam" id="PF02867">
    <property type="entry name" value="Ribonuc_red_lgC"/>
    <property type="match status" value="1"/>
</dbReference>
<dbReference type="STRING" id="1137799.GZ78_02775"/>
<dbReference type="Pfam" id="PF03477">
    <property type="entry name" value="ATP-cone"/>
    <property type="match status" value="1"/>
</dbReference>
<dbReference type="Pfam" id="PF00317">
    <property type="entry name" value="Ribonuc_red_lgN"/>
    <property type="match status" value="1"/>
</dbReference>
<dbReference type="GO" id="GO:0009263">
    <property type="term" value="P:deoxyribonucleotide biosynthetic process"/>
    <property type="evidence" value="ECO:0007669"/>
    <property type="project" value="UniProtKB-KW"/>
</dbReference>
<accession>A0A081NKL1</accession>
<keyword evidence="6 11" id="KW-0560">Oxidoreductase</keyword>
<keyword evidence="5 10" id="KW-0067">ATP-binding</keyword>
<dbReference type="InterPro" id="IPR013509">
    <property type="entry name" value="RNR_lsu_N"/>
</dbReference>
<dbReference type="OrthoDB" id="9762933at2"/>
<dbReference type="PROSITE" id="PS51161">
    <property type="entry name" value="ATP_CONE"/>
    <property type="match status" value="1"/>
</dbReference>
<dbReference type="GO" id="GO:0005524">
    <property type="term" value="F:ATP binding"/>
    <property type="evidence" value="ECO:0007669"/>
    <property type="project" value="UniProtKB-UniRule"/>
</dbReference>
<organism evidence="13 14">
    <name type="scientific">Endozoicomonas numazuensis</name>
    <dbReference type="NCBI Taxonomy" id="1137799"/>
    <lineage>
        <taxon>Bacteria</taxon>
        <taxon>Pseudomonadati</taxon>
        <taxon>Pseudomonadota</taxon>
        <taxon>Gammaproteobacteria</taxon>
        <taxon>Oceanospirillales</taxon>
        <taxon>Endozoicomonadaceae</taxon>
        <taxon>Endozoicomonas</taxon>
    </lineage>
</organism>